<keyword evidence="3" id="KW-0804">Transcription</keyword>
<keyword evidence="7" id="KW-1185">Reference proteome</keyword>
<dbReference type="InterPro" id="IPR050109">
    <property type="entry name" value="HTH-type_TetR-like_transc_reg"/>
</dbReference>
<dbReference type="InterPro" id="IPR009057">
    <property type="entry name" value="Homeodomain-like_sf"/>
</dbReference>
<dbReference type="Pfam" id="PF13305">
    <property type="entry name" value="TetR_C_33"/>
    <property type="match status" value="1"/>
</dbReference>
<name>A0ABY6J7H9_9BACT</name>
<dbReference type="Gene3D" id="1.10.357.10">
    <property type="entry name" value="Tetracycline Repressor, domain 2"/>
    <property type="match status" value="1"/>
</dbReference>
<feature type="DNA-binding region" description="H-T-H motif" evidence="4">
    <location>
        <begin position="35"/>
        <end position="54"/>
    </location>
</feature>
<dbReference type="PANTHER" id="PTHR30055:SF212">
    <property type="entry name" value="TETR-FAMILY FAMILY TRANSCRIPTIONAL REGULATOR"/>
    <property type="match status" value="1"/>
</dbReference>
<dbReference type="InterPro" id="IPR001647">
    <property type="entry name" value="HTH_TetR"/>
</dbReference>
<dbReference type="SUPFAM" id="SSF48498">
    <property type="entry name" value="Tetracyclin repressor-like, C-terminal domain"/>
    <property type="match status" value="1"/>
</dbReference>
<dbReference type="PROSITE" id="PS50977">
    <property type="entry name" value="HTH_TETR_2"/>
    <property type="match status" value="1"/>
</dbReference>
<proteinExistence type="predicted"/>
<evidence type="ECO:0000256" key="4">
    <source>
        <dbReference type="PROSITE-ProRule" id="PRU00335"/>
    </source>
</evidence>
<reference evidence="6" key="1">
    <citation type="submission" date="2022-10" db="EMBL/GenBank/DDBJ databases">
        <title>Chitinophaga sp. nov., isolated from soil.</title>
        <authorList>
            <person name="Jeon C.O."/>
        </authorList>
    </citation>
    <scope>NUCLEOTIDE SEQUENCE</scope>
    <source>
        <strain evidence="6">R8</strain>
    </source>
</reference>
<dbReference type="Pfam" id="PF00440">
    <property type="entry name" value="TetR_N"/>
    <property type="match status" value="1"/>
</dbReference>
<sequence>MGISERKERERTEMRKRIVDAAVQTFKEEGYEKVSIRNIADKIEYSPATLYLYYKDKDELLLDAQRDAFDQLAAAFRSINFAPDPFARLTQIMESYMAFAKAEPELYDLMFIMKAPMNAVENPEGWDNGDDAFEMLKQCVDDCIAHDCIRFTDAVVGAISVWGFAHGLVSLDLKCRFKPTHLRTEMIKESMDAATAAYLAQIKK</sequence>
<keyword evidence="1" id="KW-0805">Transcription regulation</keyword>
<dbReference type="PRINTS" id="PR00455">
    <property type="entry name" value="HTHTETR"/>
</dbReference>
<dbReference type="SUPFAM" id="SSF46689">
    <property type="entry name" value="Homeodomain-like"/>
    <property type="match status" value="1"/>
</dbReference>
<evidence type="ECO:0000313" key="7">
    <source>
        <dbReference type="Proteomes" id="UP001162741"/>
    </source>
</evidence>
<organism evidence="6 7">
    <name type="scientific">Chitinophaga horti</name>
    <dbReference type="NCBI Taxonomy" id="2920382"/>
    <lineage>
        <taxon>Bacteria</taxon>
        <taxon>Pseudomonadati</taxon>
        <taxon>Bacteroidota</taxon>
        <taxon>Chitinophagia</taxon>
        <taxon>Chitinophagales</taxon>
        <taxon>Chitinophagaceae</taxon>
        <taxon>Chitinophaga</taxon>
    </lineage>
</organism>
<gene>
    <name evidence="6" type="ORF">MKQ68_03235</name>
</gene>
<dbReference type="EMBL" id="CP107006">
    <property type="protein sequence ID" value="UYQ94104.1"/>
    <property type="molecule type" value="Genomic_DNA"/>
</dbReference>
<keyword evidence="2 4" id="KW-0238">DNA-binding</keyword>
<evidence type="ECO:0000256" key="3">
    <source>
        <dbReference type="ARBA" id="ARBA00023163"/>
    </source>
</evidence>
<dbReference type="InterPro" id="IPR025996">
    <property type="entry name" value="MT1864/Rv1816-like_C"/>
</dbReference>
<feature type="domain" description="HTH tetR-type" evidence="5">
    <location>
        <begin position="12"/>
        <end position="72"/>
    </location>
</feature>
<evidence type="ECO:0000256" key="2">
    <source>
        <dbReference type="ARBA" id="ARBA00023125"/>
    </source>
</evidence>
<dbReference type="RefSeq" id="WP_264282056.1">
    <property type="nucleotide sequence ID" value="NZ_CP107006.1"/>
</dbReference>
<evidence type="ECO:0000313" key="6">
    <source>
        <dbReference type="EMBL" id="UYQ94104.1"/>
    </source>
</evidence>
<evidence type="ECO:0000256" key="1">
    <source>
        <dbReference type="ARBA" id="ARBA00023015"/>
    </source>
</evidence>
<evidence type="ECO:0000259" key="5">
    <source>
        <dbReference type="PROSITE" id="PS50977"/>
    </source>
</evidence>
<dbReference type="InterPro" id="IPR036271">
    <property type="entry name" value="Tet_transcr_reg_TetR-rel_C_sf"/>
</dbReference>
<dbReference type="Proteomes" id="UP001162741">
    <property type="component" value="Chromosome"/>
</dbReference>
<dbReference type="PANTHER" id="PTHR30055">
    <property type="entry name" value="HTH-TYPE TRANSCRIPTIONAL REGULATOR RUTR"/>
    <property type="match status" value="1"/>
</dbReference>
<accession>A0ABY6J7H9</accession>
<protein>
    <submittedName>
        <fullName evidence="6">TetR/AcrR family transcriptional regulator</fullName>
    </submittedName>
</protein>